<organism evidence="3 4">
    <name type="scientific">Lolium multiflorum</name>
    <name type="common">Italian ryegrass</name>
    <name type="synonym">Lolium perenne subsp. multiflorum</name>
    <dbReference type="NCBI Taxonomy" id="4521"/>
    <lineage>
        <taxon>Eukaryota</taxon>
        <taxon>Viridiplantae</taxon>
        <taxon>Streptophyta</taxon>
        <taxon>Embryophyta</taxon>
        <taxon>Tracheophyta</taxon>
        <taxon>Spermatophyta</taxon>
        <taxon>Magnoliopsida</taxon>
        <taxon>Liliopsida</taxon>
        <taxon>Poales</taxon>
        <taxon>Poaceae</taxon>
        <taxon>BOP clade</taxon>
        <taxon>Pooideae</taxon>
        <taxon>Poodae</taxon>
        <taxon>Poeae</taxon>
        <taxon>Poeae Chloroplast Group 2 (Poeae type)</taxon>
        <taxon>Loliodinae</taxon>
        <taxon>Loliinae</taxon>
        <taxon>Lolium</taxon>
    </lineage>
</organism>
<keyword evidence="4" id="KW-1185">Reference proteome</keyword>
<dbReference type="Pfam" id="PF03732">
    <property type="entry name" value="Retrotrans_gag"/>
    <property type="match status" value="1"/>
</dbReference>
<feature type="compositionally biased region" description="Basic and acidic residues" evidence="1">
    <location>
        <begin position="290"/>
        <end position="301"/>
    </location>
</feature>
<evidence type="ECO:0000259" key="2">
    <source>
        <dbReference type="Pfam" id="PF03732"/>
    </source>
</evidence>
<sequence length="573" mass="65006">MPWLRTQRRSAGIEVEVEDAVRTATAPPVYRRRGCVGDTVLPASSHPPVVTTNTTRSTSTAAPQHTTRTPPREEPEQPGRAEPSWGSWRSKRRTSLPEREGAARGAGGGSGRWRPCQPAARCCPGSASEGVERMSSLRRLGKEKPRWSHVDQWCRRNRLATAGYTGGGARVPGSGMSVGNHKNLIELEEVVGLIKADESPIPPALGRAGGGQKKSAARQSLVVMRKEGGGVECVRVRGRRKREGSGQGLAWLDQVKSVGPSWSGPGLEGKWDRVRERERETSYQPTEEIVTTHEEREAKEGLEREVKRMEEAFSATRSSTSTPVLLEQEFFEHMERMAEDRAANLAQQNEFFSRLIRENNGGIRNGGPKGVSLTEFLQTNPLTFATAPEPMDADDWLRDTERKLKTVRCNDEEKVRYATYLLSGLAASWWDNMILIQPSGHVFTWDEFKKKFREAQVPESIMELKRREFETLKQNDLSVWKYLVEFDRLSRYAAEDVNTEEKRIKRFLKGMNPFLKMQLNLTKCTRFHELVDTAITLENDYEEVQNERKRKARRMSDQKPRFIPRGSKKWTIT</sequence>
<feature type="region of interest" description="Disordered" evidence="1">
    <location>
        <begin position="547"/>
        <end position="573"/>
    </location>
</feature>
<evidence type="ECO:0000313" key="3">
    <source>
        <dbReference type="EMBL" id="KAK1630804.1"/>
    </source>
</evidence>
<dbReference type="EMBL" id="JAUUTY010000005">
    <property type="protein sequence ID" value="KAK1630804.1"/>
    <property type="molecule type" value="Genomic_DNA"/>
</dbReference>
<gene>
    <name evidence="3" type="ORF">QYE76_005119</name>
</gene>
<feature type="compositionally biased region" description="Low complexity" evidence="1">
    <location>
        <begin position="51"/>
        <end position="60"/>
    </location>
</feature>
<evidence type="ECO:0000313" key="4">
    <source>
        <dbReference type="Proteomes" id="UP001231189"/>
    </source>
</evidence>
<accession>A0AAD8RTE1</accession>
<proteinExistence type="predicted"/>
<feature type="region of interest" description="Disordered" evidence="1">
    <location>
        <begin position="263"/>
        <end position="301"/>
    </location>
</feature>
<feature type="domain" description="Retrotransposon gag" evidence="2">
    <location>
        <begin position="417"/>
        <end position="513"/>
    </location>
</feature>
<name>A0AAD8RTE1_LOLMU</name>
<dbReference type="InterPro" id="IPR005162">
    <property type="entry name" value="Retrotrans_gag_dom"/>
</dbReference>
<feature type="compositionally biased region" description="Basic and acidic residues" evidence="1">
    <location>
        <begin position="269"/>
        <end position="281"/>
    </location>
</feature>
<protein>
    <recommendedName>
        <fullName evidence="2">Retrotransposon gag domain-containing protein</fullName>
    </recommendedName>
</protein>
<feature type="compositionally biased region" description="Basic and acidic residues" evidence="1">
    <location>
        <begin position="70"/>
        <end position="79"/>
    </location>
</feature>
<evidence type="ECO:0000256" key="1">
    <source>
        <dbReference type="SAM" id="MobiDB-lite"/>
    </source>
</evidence>
<reference evidence="3" key="1">
    <citation type="submission" date="2023-07" db="EMBL/GenBank/DDBJ databases">
        <title>A chromosome-level genome assembly of Lolium multiflorum.</title>
        <authorList>
            <person name="Chen Y."/>
            <person name="Copetti D."/>
            <person name="Kolliker R."/>
            <person name="Studer B."/>
        </authorList>
    </citation>
    <scope>NUCLEOTIDE SEQUENCE</scope>
    <source>
        <strain evidence="3">02402/16</strain>
        <tissue evidence="3">Leaf</tissue>
    </source>
</reference>
<dbReference type="PANTHER" id="PTHR33223">
    <property type="entry name" value="CCHC-TYPE DOMAIN-CONTAINING PROTEIN"/>
    <property type="match status" value="1"/>
</dbReference>
<comment type="caution">
    <text evidence="3">The sequence shown here is derived from an EMBL/GenBank/DDBJ whole genome shotgun (WGS) entry which is preliminary data.</text>
</comment>
<dbReference type="Proteomes" id="UP001231189">
    <property type="component" value="Unassembled WGS sequence"/>
</dbReference>
<dbReference type="PANTHER" id="PTHR33223:SF11">
    <property type="entry name" value="ELEMENT PROTEIN, PUTATIVE-RELATED"/>
    <property type="match status" value="1"/>
</dbReference>
<feature type="region of interest" description="Disordered" evidence="1">
    <location>
        <begin position="38"/>
        <end position="131"/>
    </location>
</feature>
<dbReference type="AlphaFoldDB" id="A0AAD8RTE1"/>